<evidence type="ECO:0000313" key="1">
    <source>
        <dbReference type="EMBL" id="MFC6261747.1"/>
    </source>
</evidence>
<dbReference type="SUPFAM" id="SSF53448">
    <property type="entry name" value="Nucleotide-diphospho-sugar transferases"/>
    <property type="match status" value="1"/>
</dbReference>
<reference evidence="2" key="1">
    <citation type="journal article" date="2019" name="Int. J. Syst. Evol. Microbiol.">
        <title>The Global Catalogue of Microorganisms (GCM) 10K type strain sequencing project: providing services to taxonomists for standard genome sequencing and annotation.</title>
        <authorList>
            <consortium name="The Broad Institute Genomics Platform"/>
            <consortium name="The Broad Institute Genome Sequencing Center for Infectious Disease"/>
            <person name="Wu L."/>
            <person name="Ma J."/>
        </authorList>
    </citation>
    <scope>NUCLEOTIDE SEQUENCE [LARGE SCALE GENOMIC DNA]</scope>
    <source>
        <strain evidence="2">CCM 8908</strain>
    </source>
</reference>
<dbReference type="Pfam" id="PF01501">
    <property type="entry name" value="Glyco_transf_8"/>
    <property type="match status" value="1"/>
</dbReference>
<dbReference type="InterPro" id="IPR029044">
    <property type="entry name" value="Nucleotide-diphossugar_trans"/>
</dbReference>
<comment type="caution">
    <text evidence="1">The sequence shown here is derived from an EMBL/GenBank/DDBJ whole genome shotgun (WGS) entry which is preliminary data.</text>
</comment>
<name>A0ABW1TJI7_9LACO</name>
<dbReference type="Gene3D" id="3.90.550.10">
    <property type="entry name" value="Spore Coat Polysaccharide Biosynthesis Protein SpsA, Chain A"/>
    <property type="match status" value="1"/>
</dbReference>
<dbReference type="RefSeq" id="WP_125685320.1">
    <property type="nucleotide sequence ID" value="NZ_JBHSSI010000078.1"/>
</dbReference>
<dbReference type="EMBL" id="JBHSSI010000078">
    <property type="protein sequence ID" value="MFC6261747.1"/>
    <property type="molecule type" value="Genomic_DNA"/>
</dbReference>
<keyword evidence="2" id="KW-1185">Reference proteome</keyword>
<dbReference type="Proteomes" id="UP001596283">
    <property type="component" value="Unassembled WGS sequence"/>
</dbReference>
<organism evidence="1 2">
    <name type="scientific">Levilactobacillus fujinensis</name>
    <dbReference type="NCBI Taxonomy" id="2486024"/>
    <lineage>
        <taxon>Bacteria</taxon>
        <taxon>Bacillati</taxon>
        <taxon>Bacillota</taxon>
        <taxon>Bacilli</taxon>
        <taxon>Lactobacillales</taxon>
        <taxon>Lactobacillaceae</taxon>
        <taxon>Levilactobacillus</taxon>
    </lineage>
</organism>
<proteinExistence type="predicted"/>
<accession>A0ABW1TJI7</accession>
<dbReference type="InterPro" id="IPR002495">
    <property type="entry name" value="Glyco_trans_8"/>
</dbReference>
<gene>
    <name evidence="1" type="ORF">ACFP1C_12465</name>
</gene>
<evidence type="ECO:0000313" key="2">
    <source>
        <dbReference type="Proteomes" id="UP001596283"/>
    </source>
</evidence>
<protein>
    <submittedName>
        <fullName evidence="1">Glycosyltransferase family 8 protein</fullName>
    </submittedName>
</protein>
<sequence length="273" mass="31951">MNILYCGDTNMKRGLLISILSLTRQVKEPLNIYILTAFMQNGDQKYYPLSQQTATELDVLVQTTNPENHVTLIDVTALVATAPPTANLDTIFTPCCMLRLYADQVTELPAKLLYLDTDVICRLNCQPFYHQNLTGLELAGALDHYGRWFFHQNWDRFDYLNSGILLLNLAEIRRTGLFARCRVMCQTQRMFMPDQSALNKLVTHKRLLPRRYNEQRRLQGNTVFQHFTTSFRFFPWLHTLTVKPWQVDEMHSKLKLHEYDDILNDYQKLIVTL</sequence>